<gene>
    <name evidence="2" type="ORF">HDU87_000201</name>
</gene>
<dbReference type="SUPFAM" id="SSF49562">
    <property type="entry name" value="C2 domain (Calcium/lipid-binding domain, CaLB)"/>
    <property type="match status" value="1"/>
</dbReference>
<dbReference type="Pfam" id="PF00168">
    <property type="entry name" value="C2"/>
    <property type="match status" value="1"/>
</dbReference>
<accession>A0AAD5XRK0</accession>
<dbReference type="Gene3D" id="2.60.40.150">
    <property type="entry name" value="C2 domain"/>
    <property type="match status" value="1"/>
</dbReference>
<evidence type="ECO:0000259" key="1">
    <source>
        <dbReference type="PROSITE" id="PS50004"/>
    </source>
</evidence>
<evidence type="ECO:0000313" key="2">
    <source>
        <dbReference type="EMBL" id="KAJ3185578.1"/>
    </source>
</evidence>
<feature type="domain" description="C2" evidence="1">
    <location>
        <begin position="1"/>
        <end position="102"/>
    </location>
</feature>
<keyword evidence="3" id="KW-1185">Reference proteome</keyword>
<organism evidence="2 3">
    <name type="scientific">Geranomyces variabilis</name>
    <dbReference type="NCBI Taxonomy" id="109894"/>
    <lineage>
        <taxon>Eukaryota</taxon>
        <taxon>Fungi</taxon>
        <taxon>Fungi incertae sedis</taxon>
        <taxon>Chytridiomycota</taxon>
        <taxon>Chytridiomycota incertae sedis</taxon>
        <taxon>Chytridiomycetes</taxon>
        <taxon>Spizellomycetales</taxon>
        <taxon>Powellomycetaceae</taxon>
        <taxon>Geranomyces</taxon>
    </lineage>
</organism>
<name>A0AAD5XRK0_9FUNG</name>
<protein>
    <recommendedName>
        <fullName evidence="1">C2 domain-containing protein</fullName>
    </recommendedName>
</protein>
<dbReference type="InterPro" id="IPR035892">
    <property type="entry name" value="C2_domain_sf"/>
</dbReference>
<dbReference type="EMBL" id="JADGJQ010000001">
    <property type="protein sequence ID" value="KAJ3185578.1"/>
    <property type="molecule type" value="Genomic_DNA"/>
</dbReference>
<reference evidence="2" key="1">
    <citation type="submission" date="2020-05" db="EMBL/GenBank/DDBJ databases">
        <title>Phylogenomic resolution of chytrid fungi.</title>
        <authorList>
            <person name="Stajich J.E."/>
            <person name="Amses K."/>
            <person name="Simmons R."/>
            <person name="Seto K."/>
            <person name="Myers J."/>
            <person name="Bonds A."/>
            <person name="Quandt C.A."/>
            <person name="Barry K."/>
            <person name="Liu P."/>
            <person name="Grigoriev I."/>
            <person name="Longcore J.E."/>
            <person name="James T.Y."/>
        </authorList>
    </citation>
    <scope>NUCLEOTIDE SEQUENCE</scope>
    <source>
        <strain evidence="2">JEL0379</strain>
    </source>
</reference>
<dbReference type="InterPro" id="IPR000008">
    <property type="entry name" value="C2_dom"/>
</dbReference>
<proteinExistence type="predicted"/>
<dbReference type="Proteomes" id="UP001212152">
    <property type="component" value="Unassembled WGS sequence"/>
</dbReference>
<evidence type="ECO:0000313" key="3">
    <source>
        <dbReference type="Proteomes" id="UP001212152"/>
    </source>
</evidence>
<comment type="caution">
    <text evidence="2">The sequence shown here is derived from an EMBL/GenBank/DDBJ whole genome shotgun (WGS) entry which is preliminary data.</text>
</comment>
<dbReference type="AlphaFoldDB" id="A0AAD5XRK0"/>
<dbReference type="PROSITE" id="PS50004">
    <property type="entry name" value="C2"/>
    <property type="match status" value="1"/>
</dbReference>
<sequence>MPYKIRIVSVSGLPIEHPEDKGDNAYLVQITQGKEQHKTALKDRGSLPDIHYGQVFELPQGGEIQVSVIDHAVTLVDDKKIGDAKFNLDSVKEGADHTDVVLSHHFHKHVATVHLEITKL</sequence>